<dbReference type="AlphaFoldDB" id="A0A8B6FFJ5"/>
<name>A0A8B6FFJ5_MYTGA</name>
<reference evidence="2" key="1">
    <citation type="submission" date="2018-11" db="EMBL/GenBank/DDBJ databases">
        <authorList>
            <person name="Alioto T."/>
            <person name="Alioto T."/>
        </authorList>
    </citation>
    <scope>NUCLEOTIDE SEQUENCE</scope>
</reference>
<evidence type="ECO:0000313" key="1">
    <source>
        <dbReference type="EMBL" id="VDI34519.1"/>
    </source>
</evidence>
<evidence type="ECO:0008006" key="4">
    <source>
        <dbReference type="Google" id="ProtNLM"/>
    </source>
</evidence>
<dbReference type="SUPFAM" id="SSF101898">
    <property type="entry name" value="NHL repeat"/>
    <property type="match status" value="1"/>
</dbReference>
<dbReference type="EMBL" id="UYJE01006685">
    <property type="protein sequence ID" value="VDI48060.1"/>
    <property type="molecule type" value="Genomic_DNA"/>
</dbReference>
<dbReference type="EMBL" id="UYJE01005153">
    <property type="protein sequence ID" value="VDI34519.1"/>
    <property type="molecule type" value="Genomic_DNA"/>
</dbReference>
<protein>
    <recommendedName>
        <fullName evidence="4">B box-type domain-containing protein</fullName>
    </recommendedName>
</protein>
<evidence type="ECO:0000313" key="2">
    <source>
        <dbReference type="EMBL" id="VDI48060.1"/>
    </source>
</evidence>
<dbReference type="InterPro" id="IPR011042">
    <property type="entry name" value="6-blade_b-propeller_TolB-like"/>
</dbReference>
<keyword evidence="3" id="KW-1185">Reference proteome</keyword>
<dbReference type="OrthoDB" id="6074598at2759"/>
<proteinExistence type="predicted"/>
<evidence type="ECO:0000313" key="3">
    <source>
        <dbReference type="Proteomes" id="UP000596742"/>
    </source>
</evidence>
<organism evidence="2 3">
    <name type="scientific">Mytilus galloprovincialis</name>
    <name type="common">Mediterranean mussel</name>
    <dbReference type="NCBI Taxonomy" id="29158"/>
    <lineage>
        <taxon>Eukaryota</taxon>
        <taxon>Metazoa</taxon>
        <taxon>Spiralia</taxon>
        <taxon>Lophotrochozoa</taxon>
        <taxon>Mollusca</taxon>
        <taxon>Bivalvia</taxon>
        <taxon>Autobranchia</taxon>
        <taxon>Pteriomorphia</taxon>
        <taxon>Mytilida</taxon>
        <taxon>Mytiloidea</taxon>
        <taxon>Mytilidae</taxon>
        <taxon>Mytilinae</taxon>
        <taxon>Mytilus</taxon>
    </lineage>
</organism>
<dbReference type="Gene3D" id="2.120.10.30">
    <property type="entry name" value="TolB, C-terminal domain"/>
    <property type="match status" value="1"/>
</dbReference>
<gene>
    <name evidence="2" type="ORF">MGAL_10B009082</name>
    <name evidence="1" type="ORF">MGAL_10B091538</name>
</gene>
<comment type="caution">
    <text evidence="2">The sequence shown here is derived from an EMBL/GenBank/DDBJ whole genome shotgun (WGS) entry which is preliminary data.</text>
</comment>
<sequence>MGSSPSLGQHQAQCQVEPIKQAQIPIGCKCGNSKVKWRCENCVTMLCDMCKDKDHAAIGHHIIDITAIQVKISDVKEYQTNLDFTEFLAVSYDNSLWIGEGIEGGFNPFKSHTALQNVKLVGDKVKVISSFNIEVCDIAVTPTNDILLATGGGRLKQIKAGSNKVTESVYYSNIPDLRRVHVTKDGRVIVNVSKMVKVMDTDGKHLRWYSKDENNPLIFRHTITSITSTNNGYIFVAVYYDRQVVVFGKTDIFNIYRGHPNIKDGVTQFYPSSVATTPNDNVIVADSFNDTLHILDNTGHLLTTYKDIGIPIQEHLAITTEGLCTVLYMISKSTSLFKMIITGC</sequence>
<dbReference type="Proteomes" id="UP000596742">
    <property type="component" value="Unassembled WGS sequence"/>
</dbReference>
<accession>A0A8B6FFJ5</accession>